<dbReference type="Proteomes" id="UP000253689">
    <property type="component" value="Chromosome"/>
</dbReference>
<dbReference type="KEGG" id="sphh:SDAV_001405"/>
<name>A0A345DQ84_9MOLU</name>
<reference evidence="2" key="1">
    <citation type="submission" date="2018-07" db="EMBL/GenBank/DDBJ databases">
        <title>Complete Genome Sequence of Spiroplasma phoeniceum.</title>
        <authorList>
            <person name="Davis R.E."/>
            <person name="Shao J.Y."/>
            <person name="Zhao Y."/>
            <person name="Silver A."/>
            <person name="Stump z."/>
            <person name="Gasparich G."/>
        </authorList>
    </citation>
    <scope>NUCLEOTIDE SEQUENCE [LARGE SCALE GENOMIC DNA]</scope>
    <source>
        <strain evidence="2">P40</strain>
    </source>
</reference>
<accession>A0A345DQ84</accession>
<gene>
    <name evidence="1" type="ORF">SDAV_001405</name>
</gene>
<protein>
    <submittedName>
        <fullName evidence="1">Spiroplasma plectrovirus-related protein</fullName>
    </submittedName>
</protein>
<dbReference type="RefSeq" id="WP_114565006.1">
    <property type="nucleotide sequence ID" value="NZ_CP031088.1"/>
</dbReference>
<evidence type="ECO:0000313" key="2">
    <source>
        <dbReference type="Proteomes" id="UP000253689"/>
    </source>
</evidence>
<organism evidence="1 2">
    <name type="scientific">Spiroplasma phoeniceum P40</name>
    <dbReference type="NCBI Taxonomy" id="1276259"/>
    <lineage>
        <taxon>Bacteria</taxon>
        <taxon>Bacillati</taxon>
        <taxon>Mycoplasmatota</taxon>
        <taxon>Mollicutes</taxon>
        <taxon>Entomoplasmatales</taxon>
        <taxon>Spiroplasmataceae</taxon>
        <taxon>Spiroplasma</taxon>
    </lineage>
</organism>
<sequence>MNRFLVQLIEIATGKIIKDDKGNESKWDSYTFTPVIKLENGTFKGTKDLSKSKWFKITDENYLKLKPYLIDGNLFYVSLKWDGKINIVEPYTENYNEQDFINKYSNNSSITESNS</sequence>
<proteinExistence type="predicted"/>
<dbReference type="AlphaFoldDB" id="A0A345DQ84"/>
<evidence type="ECO:0000313" key="1">
    <source>
        <dbReference type="EMBL" id="AXF96372.1"/>
    </source>
</evidence>
<dbReference type="EMBL" id="CP031088">
    <property type="protein sequence ID" value="AXF96372.1"/>
    <property type="molecule type" value="Genomic_DNA"/>
</dbReference>
<keyword evidence="2" id="KW-1185">Reference proteome</keyword>